<feature type="domain" description="Topors PWI-like" evidence="7">
    <location>
        <begin position="37"/>
        <end position="112"/>
    </location>
</feature>
<evidence type="ECO:0000256" key="4">
    <source>
        <dbReference type="ARBA" id="ARBA00023015"/>
    </source>
</evidence>
<dbReference type="GO" id="GO:0061630">
    <property type="term" value="F:ubiquitin protein ligase activity"/>
    <property type="evidence" value="ECO:0007669"/>
    <property type="project" value="UniProtKB-EC"/>
</dbReference>
<feature type="region of interest" description="Disordered" evidence="6">
    <location>
        <begin position="306"/>
        <end position="329"/>
    </location>
</feature>
<proteinExistence type="predicted"/>
<dbReference type="RefSeq" id="XP_030388464.1">
    <property type="nucleotide sequence ID" value="XM_030532604.1"/>
</dbReference>
<keyword evidence="5" id="KW-0804">Transcription</keyword>
<accession>A0A6J2T2P7</accession>
<sequence length="329" mass="36610">MGTRRFALWRVFVYNNNLYSLPGGQAPSYRDWRPCVYRCHSDELQRVMSWVNRDIPVLIGTNKGDIVTVYDLILSLLPRISLKSYQFKAALASYLGVKTNQFIHELINFARSPYDDLISYELNVHYYCHYCDDADEEPSSSAAAQNRKMAIQGLHNFVEFARSVNDDECSGYDLELEFEDEDEGEDDALDALSAIEESQKFEVLPVYSVERRRPQAAAVSTGGRGYINGPDMGGFELELAIERSILGEADYSTSEPQSARTFLVPTGAAPSSVGRSARTMTVSGLNTATDSTVAAIVGPSSFRNQVADGRASEGRIKRRRMDLNAGNHP</sequence>
<dbReference type="RefSeq" id="XP_030369157.1">
    <property type="nucleotide sequence ID" value="XM_030513297.1"/>
</dbReference>
<reference evidence="9 10" key="1">
    <citation type="submission" date="2025-04" db="UniProtKB">
        <authorList>
            <consortium name="RefSeq"/>
        </authorList>
    </citation>
    <scope>IDENTIFICATION</scope>
    <source>
        <strain evidence="9 10">11010-0011.00</strain>
        <tissue evidence="9 10">Whole body</tissue>
    </source>
</reference>
<dbReference type="AlphaFoldDB" id="A0A6J2T2P7"/>
<protein>
    <recommendedName>
        <fullName evidence="2">RING-type E3 ubiquitin transferase</fullName>
        <ecNumber evidence="2">2.3.2.27</ecNumber>
    </recommendedName>
</protein>
<dbReference type="PANTHER" id="PTHR46077">
    <property type="entry name" value="E3 UBIQUITIN-PROTEIN LIGASE TOPORS"/>
    <property type="match status" value="1"/>
</dbReference>
<dbReference type="GO" id="GO:0006513">
    <property type="term" value="P:protein monoubiquitination"/>
    <property type="evidence" value="ECO:0007669"/>
    <property type="project" value="TreeGrafter"/>
</dbReference>
<keyword evidence="8" id="KW-1185">Reference proteome</keyword>
<dbReference type="EC" id="2.3.2.27" evidence="2"/>
<evidence type="ECO:0000313" key="8">
    <source>
        <dbReference type="Proteomes" id="UP000504634"/>
    </source>
</evidence>
<evidence type="ECO:0000256" key="3">
    <source>
        <dbReference type="ARBA" id="ARBA00022679"/>
    </source>
</evidence>
<gene>
    <name evidence="9" type="primary">LOC115620168</name>
    <name evidence="10" type="synonym">LOC115634720</name>
</gene>
<dbReference type="GO" id="GO:0000209">
    <property type="term" value="P:protein polyubiquitination"/>
    <property type="evidence" value="ECO:0007669"/>
    <property type="project" value="TreeGrafter"/>
</dbReference>
<dbReference type="Pfam" id="PF26084">
    <property type="entry name" value="PWI_Topors"/>
    <property type="match status" value="1"/>
</dbReference>
<keyword evidence="4" id="KW-0805">Transcription regulation</keyword>
<evidence type="ECO:0000256" key="6">
    <source>
        <dbReference type="SAM" id="MobiDB-lite"/>
    </source>
</evidence>
<keyword evidence="3" id="KW-0808">Transferase</keyword>
<evidence type="ECO:0000313" key="9">
    <source>
        <dbReference type="RefSeq" id="XP_030369157.1"/>
    </source>
</evidence>
<evidence type="ECO:0000259" key="7">
    <source>
        <dbReference type="Pfam" id="PF26084"/>
    </source>
</evidence>
<evidence type="ECO:0000313" key="10">
    <source>
        <dbReference type="RefSeq" id="XP_030388464.1"/>
    </source>
</evidence>
<organism evidence="8 9">
    <name type="scientific">Drosophila lebanonensis</name>
    <name type="common">Fruit fly</name>
    <name type="synonym">Scaptodrosophila lebanonensis</name>
    <dbReference type="NCBI Taxonomy" id="7225"/>
    <lineage>
        <taxon>Eukaryota</taxon>
        <taxon>Metazoa</taxon>
        <taxon>Ecdysozoa</taxon>
        <taxon>Arthropoda</taxon>
        <taxon>Hexapoda</taxon>
        <taxon>Insecta</taxon>
        <taxon>Pterygota</taxon>
        <taxon>Neoptera</taxon>
        <taxon>Endopterygota</taxon>
        <taxon>Diptera</taxon>
        <taxon>Brachycera</taxon>
        <taxon>Muscomorpha</taxon>
        <taxon>Ephydroidea</taxon>
        <taxon>Drosophilidae</taxon>
        <taxon>Scaptodrosophila</taxon>
    </lineage>
</organism>
<evidence type="ECO:0000256" key="5">
    <source>
        <dbReference type="ARBA" id="ARBA00023163"/>
    </source>
</evidence>
<comment type="catalytic activity">
    <reaction evidence="1">
        <text>S-ubiquitinyl-[E2 ubiquitin-conjugating enzyme]-L-cysteine + [acceptor protein]-L-lysine = [E2 ubiquitin-conjugating enzyme]-L-cysteine + N(6)-ubiquitinyl-[acceptor protein]-L-lysine.</text>
        <dbReference type="EC" id="2.3.2.27"/>
    </reaction>
</comment>
<dbReference type="OrthoDB" id="365379at2759"/>
<name>A0A6J2T2P7_DROLE</name>
<evidence type="ECO:0000256" key="2">
    <source>
        <dbReference type="ARBA" id="ARBA00012483"/>
    </source>
</evidence>
<dbReference type="PANTHER" id="PTHR46077:SF1">
    <property type="entry name" value="TOP1 BINDING ARGININE_SERINE RICH PROTEIN, E3 UBIQUITIN LIGASE"/>
    <property type="match status" value="1"/>
</dbReference>
<dbReference type="InterPro" id="IPR058745">
    <property type="entry name" value="PWI_Topors"/>
</dbReference>
<evidence type="ECO:0000256" key="1">
    <source>
        <dbReference type="ARBA" id="ARBA00000900"/>
    </source>
</evidence>
<dbReference type="Proteomes" id="UP000504634">
    <property type="component" value="Unplaced"/>
</dbReference>
<dbReference type="GeneID" id="115620168"/>